<accession>A0A916ZAD6</accession>
<dbReference type="EMBL" id="BMIP01000013">
    <property type="protein sequence ID" value="GGD83163.1"/>
    <property type="molecule type" value="Genomic_DNA"/>
</dbReference>
<comment type="caution">
    <text evidence="1">The sequence shown here is derived from an EMBL/GenBank/DDBJ whole genome shotgun (WGS) entry which is preliminary data.</text>
</comment>
<dbReference type="AlphaFoldDB" id="A0A916ZAD6"/>
<protein>
    <submittedName>
        <fullName evidence="1">Uncharacterized protein</fullName>
    </submittedName>
</protein>
<name>A0A916ZAD6_9SPHN</name>
<reference evidence="1" key="2">
    <citation type="submission" date="2020-09" db="EMBL/GenBank/DDBJ databases">
        <authorList>
            <person name="Sun Q."/>
            <person name="Zhou Y."/>
        </authorList>
    </citation>
    <scope>NUCLEOTIDE SEQUENCE</scope>
    <source>
        <strain evidence="1">CGMCC 1.15360</strain>
    </source>
</reference>
<evidence type="ECO:0000313" key="1">
    <source>
        <dbReference type="EMBL" id="GGD83163.1"/>
    </source>
</evidence>
<gene>
    <name evidence="1" type="ORF">GCM10010990_36530</name>
</gene>
<proteinExistence type="predicted"/>
<evidence type="ECO:0000313" key="2">
    <source>
        <dbReference type="Proteomes" id="UP000612349"/>
    </source>
</evidence>
<keyword evidence="2" id="KW-1185">Reference proteome</keyword>
<reference evidence="1" key="1">
    <citation type="journal article" date="2014" name="Int. J. Syst. Evol. Microbiol.">
        <title>Complete genome sequence of Corynebacterium casei LMG S-19264T (=DSM 44701T), isolated from a smear-ripened cheese.</title>
        <authorList>
            <consortium name="US DOE Joint Genome Institute (JGI-PGF)"/>
            <person name="Walter F."/>
            <person name="Albersmeier A."/>
            <person name="Kalinowski J."/>
            <person name="Ruckert C."/>
        </authorList>
    </citation>
    <scope>NUCLEOTIDE SEQUENCE</scope>
    <source>
        <strain evidence="1">CGMCC 1.15360</strain>
    </source>
</reference>
<organism evidence="1 2">
    <name type="scientific">Croceicoccus mobilis</name>
    <dbReference type="NCBI Taxonomy" id="1703339"/>
    <lineage>
        <taxon>Bacteria</taxon>
        <taxon>Pseudomonadati</taxon>
        <taxon>Pseudomonadota</taxon>
        <taxon>Alphaproteobacteria</taxon>
        <taxon>Sphingomonadales</taxon>
        <taxon>Erythrobacteraceae</taxon>
        <taxon>Croceicoccus</taxon>
    </lineage>
</organism>
<dbReference type="Proteomes" id="UP000612349">
    <property type="component" value="Unassembled WGS sequence"/>
</dbReference>
<sequence length="247" mass="26184">MLSRMGLGDDAIIAKIESEKTVFDLTTDQMIELKSKGVSSNVIASMLSTGANATPQYSMDSPDPNVPHPAGVYLLTGSGADARMQRMNATVSSQAKTGGIFGYALTGGLASASVKVAIQDETSPVQATTKPVFYFFFDQARDQAASNAWASGANTSVQSPAEFTLVELDKKKGRREARVGSMNIAGAKSGVMDKDRISFHYEMVRPGVYEVKADSVMEPGEYGFIFSLGGGGTAGAMTARIFDFSVR</sequence>